<feature type="compositionally biased region" description="Gly residues" evidence="1">
    <location>
        <begin position="85"/>
        <end position="96"/>
    </location>
</feature>
<feature type="compositionally biased region" description="Low complexity" evidence="1">
    <location>
        <begin position="73"/>
        <end position="84"/>
    </location>
</feature>
<evidence type="ECO:0000256" key="1">
    <source>
        <dbReference type="SAM" id="MobiDB-lite"/>
    </source>
</evidence>
<accession>A0A7J7MDV1</accession>
<gene>
    <name evidence="2" type="ORF">GIB67_034798</name>
</gene>
<feature type="compositionally biased region" description="Basic and acidic residues" evidence="1">
    <location>
        <begin position="1"/>
        <end position="12"/>
    </location>
</feature>
<evidence type="ECO:0000313" key="3">
    <source>
        <dbReference type="Proteomes" id="UP000541444"/>
    </source>
</evidence>
<reference evidence="2 3" key="1">
    <citation type="journal article" date="2020" name="IScience">
        <title>Genome Sequencing of the Endangered Kingdonia uniflora (Circaeasteraceae, Ranunculales) Reveals Potential Mechanisms of Evolutionary Specialization.</title>
        <authorList>
            <person name="Sun Y."/>
            <person name="Deng T."/>
            <person name="Zhang A."/>
            <person name="Moore M.J."/>
            <person name="Landis J.B."/>
            <person name="Lin N."/>
            <person name="Zhang H."/>
            <person name="Zhang X."/>
            <person name="Huang J."/>
            <person name="Zhang X."/>
            <person name="Sun H."/>
            <person name="Wang H."/>
        </authorList>
    </citation>
    <scope>NUCLEOTIDE SEQUENCE [LARGE SCALE GENOMIC DNA]</scope>
    <source>
        <strain evidence="2">TB1705</strain>
        <tissue evidence="2">Leaf</tissue>
    </source>
</reference>
<feature type="region of interest" description="Disordered" evidence="1">
    <location>
        <begin position="1"/>
        <end position="26"/>
    </location>
</feature>
<proteinExistence type="predicted"/>
<dbReference type="AlphaFoldDB" id="A0A7J7MDV1"/>
<feature type="region of interest" description="Disordered" evidence="1">
    <location>
        <begin position="73"/>
        <end position="96"/>
    </location>
</feature>
<name>A0A7J7MDV1_9MAGN</name>
<keyword evidence="3" id="KW-1185">Reference proteome</keyword>
<organism evidence="2 3">
    <name type="scientific">Kingdonia uniflora</name>
    <dbReference type="NCBI Taxonomy" id="39325"/>
    <lineage>
        <taxon>Eukaryota</taxon>
        <taxon>Viridiplantae</taxon>
        <taxon>Streptophyta</taxon>
        <taxon>Embryophyta</taxon>
        <taxon>Tracheophyta</taxon>
        <taxon>Spermatophyta</taxon>
        <taxon>Magnoliopsida</taxon>
        <taxon>Ranunculales</taxon>
        <taxon>Circaeasteraceae</taxon>
        <taxon>Kingdonia</taxon>
    </lineage>
</organism>
<evidence type="ECO:0000313" key="2">
    <source>
        <dbReference type="EMBL" id="KAF6153076.1"/>
    </source>
</evidence>
<protein>
    <submittedName>
        <fullName evidence="2">Uncharacterized protein</fullName>
    </submittedName>
</protein>
<comment type="caution">
    <text evidence="2">The sequence shown here is derived from an EMBL/GenBank/DDBJ whole genome shotgun (WGS) entry which is preliminary data.</text>
</comment>
<sequence>MVNGYLRKDNGKSKPGGEGGGDEDLSNRLRNSFWETLGSYGGDLPENWLTPSNRLAFHTLTGPPFALGMNMIRAGGPRDGASSGDSGGGGGEGGGEDWMGWVELGNDLPIPKEITKGLDKFVIGQEKAKKCFMSLFIITTRGCIMHHCRKGLQQSQGLKLKMMRMIQWS</sequence>
<dbReference type="EMBL" id="JACGCM010001586">
    <property type="protein sequence ID" value="KAF6153076.1"/>
    <property type="molecule type" value="Genomic_DNA"/>
</dbReference>
<dbReference type="Proteomes" id="UP000541444">
    <property type="component" value="Unassembled WGS sequence"/>
</dbReference>
<dbReference type="OrthoDB" id="1750887at2759"/>